<evidence type="ECO:0000256" key="1">
    <source>
        <dbReference type="SAM" id="MobiDB-lite"/>
    </source>
</evidence>
<sequence>MIGKNDDHALEDIEQRIESMERRLKNAKAARDTYLTYLRSKYPMWKPSFTTFKFEKEISIQNMNESLVNRLATSQYQWDVDSDQRRVQVPRQQGQVHLYSEIPMSGPLLHSDLGRTRKRLQEISAQLQVMRGSRMALSTEEYLRTSSLARPSHQPIKMLLAESSTHGMSDIRQKLSDLEVSPYEPPRTPTREQIEDEKMLAQREQLINGECLRKAEPQFSLQNQPTSVRILREPQVQIPAPIPSVVNLSNPEPLVQQNEEVAPVQPPAPQKPVEKVEVAKKEEAKSSSAYSQMMNLLGQKPGNSSESDETPRKPVEPVKSVKISEPKKETNLLSQYLSKRHDSSSDDEFVGFKPKPSMPAKKVNKPSMSAAFLNNDSDDDFFG</sequence>
<keyword evidence="3" id="KW-1185">Reference proteome</keyword>
<proteinExistence type="predicted"/>
<protein>
    <submittedName>
        <fullName evidence="2">Uncharacterized protein</fullName>
    </submittedName>
</protein>
<comment type="caution">
    <text evidence="2">The sequence shown here is derived from an EMBL/GenBank/DDBJ whole genome shotgun (WGS) entry which is preliminary data.</text>
</comment>
<accession>A0A8S1H3J2</accession>
<gene>
    <name evidence="2" type="ORF">CAUJ_LOCUS5623</name>
</gene>
<dbReference type="OrthoDB" id="5799120at2759"/>
<reference evidence="2" key="1">
    <citation type="submission" date="2020-10" db="EMBL/GenBank/DDBJ databases">
        <authorList>
            <person name="Kikuchi T."/>
        </authorList>
    </citation>
    <scope>NUCLEOTIDE SEQUENCE</scope>
    <source>
        <strain evidence="2">NKZ352</strain>
    </source>
</reference>
<organism evidence="2 3">
    <name type="scientific">Caenorhabditis auriculariae</name>
    <dbReference type="NCBI Taxonomy" id="2777116"/>
    <lineage>
        <taxon>Eukaryota</taxon>
        <taxon>Metazoa</taxon>
        <taxon>Ecdysozoa</taxon>
        <taxon>Nematoda</taxon>
        <taxon>Chromadorea</taxon>
        <taxon>Rhabditida</taxon>
        <taxon>Rhabditina</taxon>
        <taxon>Rhabditomorpha</taxon>
        <taxon>Rhabditoidea</taxon>
        <taxon>Rhabditidae</taxon>
        <taxon>Peloderinae</taxon>
        <taxon>Caenorhabditis</taxon>
    </lineage>
</organism>
<feature type="compositionally biased region" description="Basic and acidic residues" evidence="1">
    <location>
        <begin position="272"/>
        <end position="285"/>
    </location>
</feature>
<evidence type="ECO:0000313" key="2">
    <source>
        <dbReference type="EMBL" id="CAD6189704.1"/>
    </source>
</evidence>
<dbReference type="Proteomes" id="UP000835052">
    <property type="component" value="Unassembled WGS sequence"/>
</dbReference>
<dbReference type="AlphaFoldDB" id="A0A8S1H3J2"/>
<name>A0A8S1H3J2_9PELO</name>
<evidence type="ECO:0000313" key="3">
    <source>
        <dbReference type="Proteomes" id="UP000835052"/>
    </source>
</evidence>
<feature type="region of interest" description="Disordered" evidence="1">
    <location>
        <begin position="258"/>
        <end position="383"/>
    </location>
</feature>
<dbReference type="EMBL" id="CAJGYM010000011">
    <property type="protein sequence ID" value="CAD6189704.1"/>
    <property type="molecule type" value="Genomic_DNA"/>
</dbReference>